<evidence type="ECO:0000313" key="3">
    <source>
        <dbReference type="Proteomes" id="UP001153069"/>
    </source>
</evidence>
<gene>
    <name evidence="2" type="ORF">SEMRO_866_G213000.1</name>
</gene>
<dbReference type="AlphaFoldDB" id="A0A9N8EAK7"/>
<accession>A0A9N8EAK7</accession>
<keyword evidence="3" id="KW-1185">Reference proteome</keyword>
<proteinExistence type="predicted"/>
<name>A0A9N8EAK7_9STRA</name>
<feature type="compositionally biased region" description="Polar residues" evidence="1">
    <location>
        <begin position="163"/>
        <end position="173"/>
    </location>
</feature>
<feature type="region of interest" description="Disordered" evidence="1">
    <location>
        <begin position="62"/>
        <end position="173"/>
    </location>
</feature>
<sequence>MMCLNSESAFQSPKDTLSWKVGGLAMLPAAPMCPRLPLSQMKHDALDANLDHFRLPFPLLPSSDKEGSASTPLQLVMSSSRSEHVSQALHRLSTTPARKEPSQAPLEKADKSKDETVALAERMARLMPANAKGRNRSNRRLGNAGPKSNRRATSPVPLVRGVQRSNSGAALCA</sequence>
<reference evidence="2" key="1">
    <citation type="submission" date="2020-06" db="EMBL/GenBank/DDBJ databases">
        <authorList>
            <consortium name="Plant Systems Biology data submission"/>
        </authorList>
    </citation>
    <scope>NUCLEOTIDE SEQUENCE</scope>
    <source>
        <strain evidence="2">D6</strain>
    </source>
</reference>
<protein>
    <submittedName>
        <fullName evidence="2">Uncharacterized protein</fullName>
    </submittedName>
</protein>
<dbReference type="Proteomes" id="UP001153069">
    <property type="component" value="Unassembled WGS sequence"/>
</dbReference>
<feature type="compositionally biased region" description="Basic and acidic residues" evidence="1">
    <location>
        <begin position="97"/>
        <end position="116"/>
    </location>
</feature>
<comment type="caution">
    <text evidence="2">The sequence shown here is derived from an EMBL/GenBank/DDBJ whole genome shotgun (WGS) entry which is preliminary data.</text>
</comment>
<organism evidence="2 3">
    <name type="scientific">Seminavis robusta</name>
    <dbReference type="NCBI Taxonomy" id="568900"/>
    <lineage>
        <taxon>Eukaryota</taxon>
        <taxon>Sar</taxon>
        <taxon>Stramenopiles</taxon>
        <taxon>Ochrophyta</taxon>
        <taxon>Bacillariophyta</taxon>
        <taxon>Bacillariophyceae</taxon>
        <taxon>Bacillariophycidae</taxon>
        <taxon>Naviculales</taxon>
        <taxon>Naviculaceae</taxon>
        <taxon>Seminavis</taxon>
    </lineage>
</organism>
<evidence type="ECO:0000313" key="2">
    <source>
        <dbReference type="EMBL" id="CAB9517577.1"/>
    </source>
</evidence>
<evidence type="ECO:0000256" key="1">
    <source>
        <dbReference type="SAM" id="MobiDB-lite"/>
    </source>
</evidence>
<feature type="compositionally biased region" description="Polar residues" evidence="1">
    <location>
        <begin position="68"/>
        <end position="80"/>
    </location>
</feature>
<dbReference type="EMBL" id="CAICTM010000865">
    <property type="protein sequence ID" value="CAB9517577.1"/>
    <property type="molecule type" value="Genomic_DNA"/>
</dbReference>